<name>A0A9Q4T8U0_9ENTR</name>
<dbReference type="AlphaFoldDB" id="A0A9Q4T8U0"/>
<accession>A0A9Q4T8U0</accession>
<dbReference type="Proteomes" id="UP000778262">
    <property type="component" value="Unassembled WGS sequence"/>
</dbReference>
<protein>
    <submittedName>
        <fullName evidence="1">Uncharacterized protein</fullName>
    </submittedName>
</protein>
<comment type="caution">
    <text evidence="1">The sequence shown here is derived from an EMBL/GenBank/DDBJ whole genome shotgun (WGS) entry which is preliminary data.</text>
</comment>
<dbReference type="EMBL" id="RPBY01000016">
    <property type="protein sequence ID" value="NCH90075.1"/>
    <property type="molecule type" value="Genomic_DNA"/>
</dbReference>
<organism evidence="1 2">
    <name type="scientific">Cronobacter dublinensis</name>
    <dbReference type="NCBI Taxonomy" id="413497"/>
    <lineage>
        <taxon>Bacteria</taxon>
        <taxon>Pseudomonadati</taxon>
        <taxon>Pseudomonadota</taxon>
        <taxon>Gammaproteobacteria</taxon>
        <taxon>Enterobacterales</taxon>
        <taxon>Enterobacteriaceae</taxon>
        <taxon>Cronobacter</taxon>
    </lineage>
</organism>
<gene>
    <name evidence="1" type="ORF">EHJ13_21960</name>
</gene>
<evidence type="ECO:0000313" key="2">
    <source>
        <dbReference type="Proteomes" id="UP000778262"/>
    </source>
</evidence>
<sequence length="69" mass="8058">MILPHLILEEVVVKRRIYRLMPKKFIEELFLQIRLVTHGLGEIMRANSIVIRVITGRFTGTVEKSLIEV</sequence>
<evidence type="ECO:0000313" key="1">
    <source>
        <dbReference type="EMBL" id="NCH90075.1"/>
    </source>
</evidence>
<reference evidence="1" key="1">
    <citation type="submission" date="2018-11" db="EMBL/GenBank/DDBJ databases">
        <title>Genomics analysis of Putative Virulence Factors on Adhesion and Cytotoxicity for Cronobacter spp.</title>
        <authorList>
            <person name="Cui J."/>
        </authorList>
    </citation>
    <scope>NUCLEOTIDE SEQUENCE</scope>
    <source>
        <strain evidence="1">SD69</strain>
    </source>
</reference>
<proteinExistence type="predicted"/>